<evidence type="ECO:0008006" key="3">
    <source>
        <dbReference type="Google" id="ProtNLM"/>
    </source>
</evidence>
<proteinExistence type="predicted"/>
<dbReference type="Proteomes" id="UP000479710">
    <property type="component" value="Unassembled WGS sequence"/>
</dbReference>
<dbReference type="InterPro" id="IPR011042">
    <property type="entry name" value="6-blade_b-propeller_TolB-like"/>
</dbReference>
<gene>
    <name evidence="1" type="ORF">E2562_022958</name>
</gene>
<reference evidence="1 2" key="1">
    <citation type="submission" date="2019-11" db="EMBL/GenBank/DDBJ databases">
        <title>Whole genome sequence of Oryza granulata.</title>
        <authorList>
            <person name="Li W."/>
        </authorList>
    </citation>
    <scope>NUCLEOTIDE SEQUENCE [LARGE SCALE GENOMIC DNA]</scope>
    <source>
        <strain evidence="2">cv. Menghai</strain>
        <tissue evidence="1">Leaf</tissue>
    </source>
</reference>
<protein>
    <recommendedName>
        <fullName evidence="3">Strictosidine synthase conserved region domain-containing protein</fullName>
    </recommendedName>
</protein>
<comment type="caution">
    <text evidence="1">The sequence shown here is derived from an EMBL/GenBank/DDBJ whole genome shotgun (WGS) entry which is preliminary data.</text>
</comment>
<keyword evidence="2" id="KW-1185">Reference proteome</keyword>
<dbReference type="EMBL" id="SPHZ02000007">
    <property type="protein sequence ID" value="KAF0908155.1"/>
    <property type="molecule type" value="Genomic_DNA"/>
</dbReference>
<dbReference type="OrthoDB" id="431557at2759"/>
<sequence length="92" mass="9882">MITRLTLTTRVIASFPALVEMTKATMKGAMVAQVSQKGEIMRVLDDSEGKVINAVTSVTEFNGDLFFGSLVTNFIGKLSLAKVPQEQDAVSS</sequence>
<evidence type="ECO:0000313" key="1">
    <source>
        <dbReference type="EMBL" id="KAF0908155.1"/>
    </source>
</evidence>
<dbReference type="AlphaFoldDB" id="A0A6G1D5N2"/>
<evidence type="ECO:0000313" key="2">
    <source>
        <dbReference type="Proteomes" id="UP000479710"/>
    </source>
</evidence>
<organism evidence="1 2">
    <name type="scientific">Oryza meyeriana var. granulata</name>
    <dbReference type="NCBI Taxonomy" id="110450"/>
    <lineage>
        <taxon>Eukaryota</taxon>
        <taxon>Viridiplantae</taxon>
        <taxon>Streptophyta</taxon>
        <taxon>Embryophyta</taxon>
        <taxon>Tracheophyta</taxon>
        <taxon>Spermatophyta</taxon>
        <taxon>Magnoliopsida</taxon>
        <taxon>Liliopsida</taxon>
        <taxon>Poales</taxon>
        <taxon>Poaceae</taxon>
        <taxon>BOP clade</taxon>
        <taxon>Oryzoideae</taxon>
        <taxon>Oryzeae</taxon>
        <taxon>Oryzinae</taxon>
        <taxon>Oryza</taxon>
        <taxon>Oryza meyeriana</taxon>
    </lineage>
</organism>
<name>A0A6G1D5N2_9ORYZ</name>
<accession>A0A6G1D5N2</accession>
<dbReference type="Gene3D" id="2.120.10.30">
    <property type="entry name" value="TolB, C-terminal domain"/>
    <property type="match status" value="1"/>
</dbReference>